<dbReference type="EMBL" id="KZ303511">
    <property type="protein sequence ID" value="PIA15000.1"/>
    <property type="molecule type" value="Genomic_DNA"/>
</dbReference>
<gene>
    <name evidence="1" type="ORF">COEREDRAFT_93629</name>
</gene>
<evidence type="ECO:0000313" key="1">
    <source>
        <dbReference type="EMBL" id="PIA15000.1"/>
    </source>
</evidence>
<dbReference type="Proteomes" id="UP000242474">
    <property type="component" value="Unassembled WGS sequence"/>
</dbReference>
<protein>
    <submittedName>
        <fullName evidence="1">Uncharacterized protein</fullName>
    </submittedName>
</protein>
<sequence>MFRQATKLIQQKTSAACVRRYITHVPRVSSMGNASAVEHAPIETYAGDITFNEDIAIEKFHEKAIASDSMRAAADFNEVRVVPSAPSSYQNINVVYGH</sequence>
<proteinExistence type="predicted"/>
<dbReference type="AlphaFoldDB" id="A0A2G5B7M8"/>
<accession>A0A2G5B7M8</accession>
<keyword evidence="2" id="KW-1185">Reference proteome</keyword>
<evidence type="ECO:0000313" key="2">
    <source>
        <dbReference type="Proteomes" id="UP000242474"/>
    </source>
</evidence>
<reference evidence="1 2" key="1">
    <citation type="journal article" date="2015" name="Genome Biol. Evol.">
        <title>Phylogenomic analyses indicate that early fungi evolved digesting cell walls of algal ancestors of land plants.</title>
        <authorList>
            <person name="Chang Y."/>
            <person name="Wang S."/>
            <person name="Sekimoto S."/>
            <person name="Aerts A.L."/>
            <person name="Choi C."/>
            <person name="Clum A."/>
            <person name="LaButti K.M."/>
            <person name="Lindquist E.A."/>
            <person name="Yee Ngan C."/>
            <person name="Ohm R.A."/>
            <person name="Salamov A.A."/>
            <person name="Grigoriev I.V."/>
            <person name="Spatafora J.W."/>
            <person name="Berbee M.L."/>
        </authorList>
    </citation>
    <scope>NUCLEOTIDE SEQUENCE [LARGE SCALE GENOMIC DNA]</scope>
    <source>
        <strain evidence="1 2">NRRL 1564</strain>
    </source>
</reference>
<organism evidence="1 2">
    <name type="scientific">Coemansia reversa (strain ATCC 12441 / NRRL 1564)</name>
    <dbReference type="NCBI Taxonomy" id="763665"/>
    <lineage>
        <taxon>Eukaryota</taxon>
        <taxon>Fungi</taxon>
        <taxon>Fungi incertae sedis</taxon>
        <taxon>Zoopagomycota</taxon>
        <taxon>Kickxellomycotina</taxon>
        <taxon>Kickxellomycetes</taxon>
        <taxon>Kickxellales</taxon>
        <taxon>Kickxellaceae</taxon>
        <taxon>Coemansia</taxon>
    </lineage>
</organism>
<name>A0A2G5B7M8_COERN</name>
<dbReference type="OrthoDB" id="5526785at2759"/>